<evidence type="ECO:0000313" key="2">
    <source>
        <dbReference type="Proteomes" id="UP000789508"/>
    </source>
</evidence>
<dbReference type="Proteomes" id="UP000789508">
    <property type="component" value="Unassembled WGS sequence"/>
</dbReference>
<feature type="non-terminal residue" evidence="1">
    <location>
        <position position="43"/>
    </location>
</feature>
<dbReference type="EMBL" id="CAJVPS010025095">
    <property type="protein sequence ID" value="CAG8718033.1"/>
    <property type="molecule type" value="Genomic_DNA"/>
</dbReference>
<keyword evidence="2" id="KW-1185">Reference proteome</keyword>
<sequence length="43" mass="4884">SEWQKIVDFIIQNYDVNKLALSTASECILSYQPNINLDGSQKP</sequence>
<comment type="caution">
    <text evidence="1">The sequence shown here is derived from an EMBL/GenBank/DDBJ whole genome shotgun (WGS) entry which is preliminary data.</text>
</comment>
<reference evidence="1" key="1">
    <citation type="submission" date="2021-06" db="EMBL/GenBank/DDBJ databases">
        <authorList>
            <person name="Kallberg Y."/>
            <person name="Tangrot J."/>
            <person name="Rosling A."/>
        </authorList>
    </citation>
    <scope>NUCLEOTIDE SEQUENCE</scope>
    <source>
        <strain evidence="1">FL130A</strain>
    </source>
</reference>
<gene>
    <name evidence="1" type="ORF">ALEPTO_LOCUS12152</name>
</gene>
<accession>A0A9N9NB97</accession>
<proteinExistence type="predicted"/>
<feature type="non-terminal residue" evidence="1">
    <location>
        <position position="1"/>
    </location>
</feature>
<organism evidence="1 2">
    <name type="scientific">Ambispora leptoticha</name>
    <dbReference type="NCBI Taxonomy" id="144679"/>
    <lineage>
        <taxon>Eukaryota</taxon>
        <taxon>Fungi</taxon>
        <taxon>Fungi incertae sedis</taxon>
        <taxon>Mucoromycota</taxon>
        <taxon>Glomeromycotina</taxon>
        <taxon>Glomeromycetes</taxon>
        <taxon>Archaeosporales</taxon>
        <taxon>Ambisporaceae</taxon>
        <taxon>Ambispora</taxon>
    </lineage>
</organism>
<protein>
    <submittedName>
        <fullName evidence="1">8667_t:CDS:1</fullName>
    </submittedName>
</protein>
<name>A0A9N9NB97_9GLOM</name>
<evidence type="ECO:0000313" key="1">
    <source>
        <dbReference type="EMBL" id="CAG8718033.1"/>
    </source>
</evidence>
<dbReference type="AlphaFoldDB" id="A0A9N9NB97"/>